<comment type="caution">
    <text evidence="5">The sequence shown here is derived from an EMBL/GenBank/DDBJ whole genome shotgun (WGS) entry which is preliminary data.</text>
</comment>
<comment type="similarity">
    <text evidence="1">Belongs to the hemerythrin family.</text>
</comment>
<sequence length="493" mass="55903">MKSINVFPWNEHFNTGIATIDEQHQKLVQLLNRLASHMAFHSDIQTLDTIFQELADYAVYHFQSEEAIWHEYFQESTLETKHKEEHDNFISTVLTLKAGEDIHSVDSTVSEILAFLVHWLAAHMLEKDKYLALVVLAMQSGLSQEQAKKQADDQLRGGIGLLINMVLSTYSSLAANSIQLMKEAEKREQTEQQLRISAEQLKRTVRSLDMANKDLKKQYIDSIKTFAHIIEMRPGVKSGQSKYIIEKATLVAREMNLNAEEKKNILYAGLLMQIGKMSLPDTLLAKSFYSIPLADKQRYLNHAVEGEALLNGLIQLKGASILIRHQYERYDGSGLPDGLTKKSIPMGSRILTVVADYIGYLEGSMTGEVMSISAAISQLMDRKESYYDPAIVDAFIKILKEDITVEIKEELPVIKKSWKNSRLAITSQNTLDCLVFEISWTQLKPGMEIEGIYFDNKPYVRNCIADQKLIDIIVALRENTGNNPVVKIRMSTK</sequence>
<dbReference type="GO" id="GO:0046872">
    <property type="term" value="F:metal ion binding"/>
    <property type="evidence" value="ECO:0007669"/>
    <property type="project" value="UniProtKB-KW"/>
</dbReference>
<dbReference type="SUPFAM" id="SSF109604">
    <property type="entry name" value="HD-domain/PDEase-like"/>
    <property type="match status" value="1"/>
</dbReference>
<dbReference type="InterPro" id="IPR052020">
    <property type="entry name" value="Cyclic_di-GMP/3'3'-cGAMP_PDE"/>
</dbReference>
<reference evidence="5" key="1">
    <citation type="submission" date="2023-01" db="EMBL/GenBank/DDBJ databases">
        <title>Biogeochemical cycle of methane in antarctic sediments.</title>
        <authorList>
            <person name="Roldan D.M."/>
            <person name="Menes R.J."/>
        </authorList>
    </citation>
    <scope>NUCLEOTIDE SEQUENCE [LARGE SCALE GENOMIC DNA]</scope>
    <source>
        <strain evidence="5">K-2018 MAG008</strain>
    </source>
</reference>
<dbReference type="NCBIfam" id="NF033749">
    <property type="entry name" value="bact_hemeryth"/>
    <property type="match status" value="1"/>
</dbReference>
<dbReference type="CDD" id="cd12107">
    <property type="entry name" value="Hemerythrin"/>
    <property type="match status" value="1"/>
</dbReference>
<dbReference type="SUPFAM" id="SSF47188">
    <property type="entry name" value="Hemerythrin-like"/>
    <property type="match status" value="1"/>
</dbReference>
<dbReference type="Pfam" id="PF01814">
    <property type="entry name" value="Hemerythrin"/>
    <property type="match status" value="1"/>
</dbReference>
<dbReference type="InterPro" id="IPR012827">
    <property type="entry name" value="Hemerythrin_metal-bd"/>
</dbReference>
<dbReference type="PROSITE" id="PS51832">
    <property type="entry name" value="HD_GYP"/>
    <property type="match status" value="1"/>
</dbReference>
<dbReference type="Pfam" id="PF13487">
    <property type="entry name" value="HD_5"/>
    <property type="match status" value="1"/>
</dbReference>
<keyword evidence="6" id="KW-1185">Reference proteome</keyword>
<name>A0AA43Q5S2_9GAMM</name>
<keyword evidence="2" id="KW-0479">Metal-binding</keyword>
<proteinExistence type="inferred from homology"/>
<dbReference type="Gene3D" id="1.10.3210.10">
    <property type="entry name" value="Hypothetical protein af1432"/>
    <property type="match status" value="1"/>
</dbReference>
<dbReference type="PANTHER" id="PTHR45228:SF8">
    <property type="entry name" value="TWO-COMPONENT RESPONSE REGULATOR-RELATED"/>
    <property type="match status" value="1"/>
</dbReference>
<dbReference type="NCBIfam" id="TIGR02481">
    <property type="entry name" value="hemeryth_dom"/>
    <property type="match status" value="1"/>
</dbReference>
<keyword evidence="3" id="KW-0408">Iron</keyword>
<dbReference type="InterPro" id="IPR037522">
    <property type="entry name" value="HD_GYP_dom"/>
</dbReference>
<evidence type="ECO:0000313" key="6">
    <source>
        <dbReference type="Proteomes" id="UP001160519"/>
    </source>
</evidence>
<dbReference type="Gene3D" id="1.20.120.50">
    <property type="entry name" value="Hemerythrin-like"/>
    <property type="match status" value="1"/>
</dbReference>
<protein>
    <submittedName>
        <fullName evidence="5">Bacteriohemerythrin</fullName>
    </submittedName>
</protein>
<dbReference type="InterPro" id="IPR012312">
    <property type="entry name" value="Hemerythrin-like"/>
</dbReference>
<evidence type="ECO:0000256" key="1">
    <source>
        <dbReference type="ARBA" id="ARBA00010587"/>
    </source>
</evidence>
<dbReference type="Proteomes" id="UP001160519">
    <property type="component" value="Unassembled WGS sequence"/>
</dbReference>
<dbReference type="EMBL" id="JAQSDF010000002">
    <property type="protein sequence ID" value="MDI1229813.1"/>
    <property type="molecule type" value="Genomic_DNA"/>
</dbReference>
<dbReference type="AlphaFoldDB" id="A0AA43Q5S2"/>
<evidence type="ECO:0000256" key="3">
    <source>
        <dbReference type="ARBA" id="ARBA00023004"/>
    </source>
</evidence>
<accession>A0AA43Q5S2</accession>
<evidence type="ECO:0000313" key="5">
    <source>
        <dbReference type="EMBL" id="MDI1229813.1"/>
    </source>
</evidence>
<feature type="domain" description="HD-GYP" evidence="4">
    <location>
        <begin position="215"/>
        <end position="411"/>
    </location>
</feature>
<dbReference type="PANTHER" id="PTHR45228">
    <property type="entry name" value="CYCLIC DI-GMP PHOSPHODIESTERASE TM_0186-RELATED"/>
    <property type="match status" value="1"/>
</dbReference>
<dbReference type="InterPro" id="IPR035938">
    <property type="entry name" value="Hemerythrin-like_sf"/>
</dbReference>
<evidence type="ECO:0000256" key="2">
    <source>
        <dbReference type="ARBA" id="ARBA00022723"/>
    </source>
</evidence>
<organism evidence="5 6">
    <name type="scientific">Candidatus Methylobacter titanis</name>
    <dbReference type="NCBI Taxonomy" id="3053457"/>
    <lineage>
        <taxon>Bacteria</taxon>
        <taxon>Pseudomonadati</taxon>
        <taxon>Pseudomonadota</taxon>
        <taxon>Gammaproteobacteria</taxon>
        <taxon>Methylococcales</taxon>
        <taxon>Methylococcaceae</taxon>
        <taxon>Methylobacter</taxon>
    </lineage>
</organism>
<evidence type="ECO:0000259" key="4">
    <source>
        <dbReference type="PROSITE" id="PS51832"/>
    </source>
</evidence>
<gene>
    <name evidence="5" type="ORF">PSU93_01530</name>
</gene>